<evidence type="ECO:0000313" key="1">
    <source>
        <dbReference type="EMBL" id="CAD8878660.1"/>
    </source>
</evidence>
<dbReference type="AlphaFoldDB" id="A0A6U5ED24"/>
<evidence type="ECO:0000313" key="2">
    <source>
        <dbReference type="EMBL" id="CAD8878665.1"/>
    </source>
</evidence>
<dbReference type="EMBL" id="HBFR01008089">
    <property type="protein sequence ID" value="CAD8878660.1"/>
    <property type="molecule type" value="Transcribed_RNA"/>
</dbReference>
<sequence length="150" mass="16895">MPKMDPFYEGLTTGDRYAHRGIDMVLARKRSRRLLTFEKRDFAFVSVSDLPRADGVWTSGTVSVVSDKFPRARGYVRGFQDSISFYRRLDPRTDDGEPRSLITIVCRIDLNDSGEGGKGGGIPMWLYVKTIGATGLASILNMKRQLRTRS</sequence>
<protein>
    <recommendedName>
        <fullName evidence="3">START domain-containing protein</fullName>
    </recommendedName>
</protein>
<evidence type="ECO:0008006" key="3">
    <source>
        <dbReference type="Google" id="ProtNLM"/>
    </source>
</evidence>
<reference evidence="2" key="1">
    <citation type="submission" date="2021-01" db="EMBL/GenBank/DDBJ databases">
        <authorList>
            <person name="Corre E."/>
            <person name="Pelletier E."/>
            <person name="Niang G."/>
            <person name="Scheremetjew M."/>
            <person name="Finn R."/>
            <person name="Kale V."/>
            <person name="Holt S."/>
            <person name="Cochrane G."/>
            <person name="Meng A."/>
            <person name="Brown T."/>
            <person name="Cohen L."/>
        </authorList>
    </citation>
    <scope>NUCLEOTIDE SEQUENCE</scope>
    <source>
        <strain evidence="2">308</strain>
    </source>
</reference>
<accession>A0A6U5ED24</accession>
<name>A0A6U5ED24_9STRA</name>
<dbReference type="SUPFAM" id="SSF55961">
    <property type="entry name" value="Bet v1-like"/>
    <property type="match status" value="1"/>
</dbReference>
<organism evidence="2">
    <name type="scientific">Corethron hystrix</name>
    <dbReference type="NCBI Taxonomy" id="216773"/>
    <lineage>
        <taxon>Eukaryota</taxon>
        <taxon>Sar</taxon>
        <taxon>Stramenopiles</taxon>
        <taxon>Ochrophyta</taxon>
        <taxon>Bacillariophyta</taxon>
        <taxon>Coscinodiscophyceae</taxon>
        <taxon>Corethrophycidae</taxon>
        <taxon>Corethrales</taxon>
        <taxon>Corethraceae</taxon>
        <taxon>Corethron</taxon>
    </lineage>
</organism>
<dbReference type="EMBL" id="HBFR01008094">
    <property type="protein sequence ID" value="CAD8878665.1"/>
    <property type="molecule type" value="Transcribed_RNA"/>
</dbReference>
<proteinExistence type="predicted"/>
<dbReference type="InterPro" id="IPR023393">
    <property type="entry name" value="START-like_dom_sf"/>
</dbReference>
<gene>
    <name evidence="1" type="ORF">CHYS00102_LOCUS5844</name>
    <name evidence="2" type="ORF">CHYS00102_LOCUS5849</name>
</gene>
<dbReference type="Gene3D" id="3.30.530.20">
    <property type="match status" value="1"/>
</dbReference>